<dbReference type="Proteomes" id="UP000198211">
    <property type="component" value="Unassembled WGS sequence"/>
</dbReference>
<name>A0A225WS50_9STRA</name>
<dbReference type="AlphaFoldDB" id="A0A225WS50"/>
<dbReference type="EMBL" id="NBNE01000390">
    <property type="protein sequence ID" value="OWZ19869.1"/>
    <property type="molecule type" value="Genomic_DNA"/>
</dbReference>
<sequence>MDTTVVAWDRAFAALTATLALAVDKTNSVPQPIDLANAIIMPKLPYVAQHVWPSTQLAHEDEQRIQNVVWKSSFALSSTVIKGWAFLKRSKG</sequence>
<reference evidence="2" key="1">
    <citation type="submission" date="2017-03" db="EMBL/GenBank/DDBJ databases">
        <title>Phytopthora megakarya and P. palmivora, two closely related causual agents of cacao black pod achieved similar genome size and gene model numbers by different mechanisms.</title>
        <authorList>
            <person name="Ali S."/>
            <person name="Shao J."/>
            <person name="Larry D.J."/>
            <person name="Kronmiller B."/>
            <person name="Shen D."/>
            <person name="Strem M.D."/>
            <person name="Melnick R.L."/>
            <person name="Guiltinan M.J."/>
            <person name="Tyler B.M."/>
            <person name="Meinhardt L.W."/>
            <person name="Bailey B.A."/>
        </authorList>
    </citation>
    <scope>NUCLEOTIDE SEQUENCE [LARGE SCALE GENOMIC DNA]</scope>
    <source>
        <strain evidence="2">zdho120</strain>
    </source>
</reference>
<dbReference type="OrthoDB" id="182981at2759"/>
<comment type="caution">
    <text evidence="1">The sequence shown here is derived from an EMBL/GenBank/DDBJ whole genome shotgun (WGS) entry which is preliminary data.</text>
</comment>
<evidence type="ECO:0000313" key="1">
    <source>
        <dbReference type="EMBL" id="OWZ19869.1"/>
    </source>
</evidence>
<evidence type="ECO:0000313" key="2">
    <source>
        <dbReference type="Proteomes" id="UP000198211"/>
    </source>
</evidence>
<gene>
    <name evidence="1" type="ORF">PHMEG_0005805</name>
</gene>
<accession>A0A225WS50</accession>
<organism evidence="1 2">
    <name type="scientific">Phytophthora megakarya</name>
    <dbReference type="NCBI Taxonomy" id="4795"/>
    <lineage>
        <taxon>Eukaryota</taxon>
        <taxon>Sar</taxon>
        <taxon>Stramenopiles</taxon>
        <taxon>Oomycota</taxon>
        <taxon>Peronosporomycetes</taxon>
        <taxon>Peronosporales</taxon>
        <taxon>Peronosporaceae</taxon>
        <taxon>Phytophthora</taxon>
    </lineage>
</organism>
<keyword evidence="2" id="KW-1185">Reference proteome</keyword>
<protein>
    <submittedName>
        <fullName evidence="1">Secreted peptide</fullName>
    </submittedName>
</protein>
<proteinExistence type="predicted"/>